<feature type="transmembrane region" description="Helical" evidence="6">
    <location>
        <begin position="288"/>
        <end position="307"/>
    </location>
</feature>
<feature type="transmembrane region" description="Helical" evidence="6">
    <location>
        <begin position="253"/>
        <end position="276"/>
    </location>
</feature>
<evidence type="ECO:0000256" key="6">
    <source>
        <dbReference type="SAM" id="Phobius"/>
    </source>
</evidence>
<dbReference type="Proteomes" id="UP000199312">
    <property type="component" value="Unassembled WGS sequence"/>
</dbReference>
<evidence type="ECO:0000256" key="5">
    <source>
        <dbReference type="ARBA" id="ARBA00023136"/>
    </source>
</evidence>
<dbReference type="InterPro" id="IPR002797">
    <property type="entry name" value="Polysacc_synth"/>
</dbReference>
<comment type="subcellular location">
    <subcellularLocation>
        <location evidence="1">Cell membrane</location>
        <topology evidence="1">Multi-pass membrane protein</topology>
    </subcellularLocation>
</comment>
<keyword evidence="8" id="KW-1185">Reference proteome</keyword>
<feature type="transmembrane region" description="Helical" evidence="6">
    <location>
        <begin position="176"/>
        <end position="204"/>
    </location>
</feature>
<dbReference type="GO" id="GO:0005886">
    <property type="term" value="C:plasma membrane"/>
    <property type="evidence" value="ECO:0007669"/>
    <property type="project" value="UniProtKB-SubCell"/>
</dbReference>
<feature type="transmembrane region" description="Helical" evidence="6">
    <location>
        <begin position="150"/>
        <end position="170"/>
    </location>
</feature>
<proteinExistence type="predicted"/>
<feature type="transmembrane region" description="Helical" evidence="6">
    <location>
        <begin position="88"/>
        <end position="111"/>
    </location>
</feature>
<feature type="transmembrane region" description="Helical" evidence="6">
    <location>
        <begin position="360"/>
        <end position="379"/>
    </location>
</feature>
<reference evidence="8" key="1">
    <citation type="submission" date="2016-10" db="EMBL/GenBank/DDBJ databases">
        <authorList>
            <person name="Varghese N."/>
            <person name="Submissions S."/>
        </authorList>
    </citation>
    <scope>NUCLEOTIDE SEQUENCE [LARGE SCALE GENOMIC DNA]</scope>
    <source>
        <strain evidence="8">DSM 24450</strain>
    </source>
</reference>
<dbReference type="PANTHER" id="PTHR30250:SF11">
    <property type="entry name" value="O-ANTIGEN TRANSPORTER-RELATED"/>
    <property type="match status" value="1"/>
</dbReference>
<sequence>MNLLRKKQIFHFFENVVSLFSLKSIDLALAIFLIPFLIYKVGVQNYGLYAFALSLVLFFVNIANYGFNLAAVRELSKKPKTTKNISKVFNEVFSVKVYVTCVLYLILVFLILLVPKFQSHKLLFGLASLLLISDVFSIRWFFLGIEKMKFLPVISLVATLIYVLLVVIFIQQPKHYTYIILFEFIGLLIANGISFFYIVLEYAIEIKIISVKKAYNYLYANFSSFINLLIPSILSNTAVFLVGLFSIPTHVSIMQLGVKISNAFSTVNTILSQVFYAMVNRRIHKIKLSFAVLMGVGLVLSVVMFVSADYIIKHWVKIEDTHILNDIIFIIKILSPTPLLMAIISAFGVNGLLVFNKDQILSKITLIATGIGLIIGFVLVVQYTFIGGALFLLMVRGIIALFSFVFFNKEVKLKELKQLNN</sequence>
<evidence type="ECO:0000313" key="7">
    <source>
        <dbReference type="EMBL" id="SFS53625.1"/>
    </source>
</evidence>
<dbReference type="InterPro" id="IPR050833">
    <property type="entry name" value="Poly_Biosynth_Transport"/>
</dbReference>
<gene>
    <name evidence="7" type="ORF">SAMN04488006_1918</name>
</gene>
<dbReference type="STRING" id="593133.SAMN04488006_1918"/>
<organism evidence="7 8">
    <name type="scientific">Lutibacter maritimus</name>
    <dbReference type="NCBI Taxonomy" id="593133"/>
    <lineage>
        <taxon>Bacteria</taxon>
        <taxon>Pseudomonadati</taxon>
        <taxon>Bacteroidota</taxon>
        <taxon>Flavobacteriia</taxon>
        <taxon>Flavobacteriales</taxon>
        <taxon>Flavobacteriaceae</taxon>
        <taxon>Lutibacter</taxon>
    </lineage>
</organism>
<keyword evidence="2" id="KW-1003">Cell membrane</keyword>
<dbReference type="PANTHER" id="PTHR30250">
    <property type="entry name" value="PST FAMILY PREDICTED COLANIC ACID TRANSPORTER"/>
    <property type="match status" value="1"/>
</dbReference>
<accession>A0A1I6QME4</accession>
<feature type="transmembrane region" description="Helical" evidence="6">
    <location>
        <begin position="385"/>
        <end position="407"/>
    </location>
</feature>
<keyword evidence="3 6" id="KW-0812">Transmembrane</keyword>
<dbReference type="Pfam" id="PF01943">
    <property type="entry name" value="Polysacc_synt"/>
    <property type="match status" value="1"/>
</dbReference>
<name>A0A1I6QME4_9FLAO</name>
<feature type="transmembrane region" description="Helical" evidence="6">
    <location>
        <begin position="327"/>
        <end position="353"/>
    </location>
</feature>
<feature type="transmembrane region" description="Helical" evidence="6">
    <location>
        <begin position="12"/>
        <end position="34"/>
    </location>
</feature>
<dbReference type="EMBL" id="FOZP01000004">
    <property type="protein sequence ID" value="SFS53625.1"/>
    <property type="molecule type" value="Genomic_DNA"/>
</dbReference>
<keyword evidence="4 6" id="KW-1133">Transmembrane helix</keyword>
<protein>
    <submittedName>
        <fullName evidence="7">Membrane protein involved in the export of O-antigen and teichoic acid</fullName>
    </submittedName>
</protein>
<evidence type="ECO:0000256" key="2">
    <source>
        <dbReference type="ARBA" id="ARBA00022475"/>
    </source>
</evidence>
<keyword evidence="5 6" id="KW-0472">Membrane</keyword>
<evidence type="ECO:0000313" key="8">
    <source>
        <dbReference type="Proteomes" id="UP000199312"/>
    </source>
</evidence>
<feature type="transmembrane region" description="Helical" evidence="6">
    <location>
        <begin position="225"/>
        <end position="247"/>
    </location>
</feature>
<evidence type="ECO:0000256" key="1">
    <source>
        <dbReference type="ARBA" id="ARBA00004651"/>
    </source>
</evidence>
<dbReference type="AlphaFoldDB" id="A0A1I6QME4"/>
<feature type="transmembrane region" description="Helical" evidence="6">
    <location>
        <begin position="123"/>
        <end position="143"/>
    </location>
</feature>
<evidence type="ECO:0000256" key="4">
    <source>
        <dbReference type="ARBA" id="ARBA00022989"/>
    </source>
</evidence>
<dbReference type="RefSeq" id="WP_177219182.1">
    <property type="nucleotide sequence ID" value="NZ_FOZP01000004.1"/>
</dbReference>
<evidence type="ECO:0000256" key="3">
    <source>
        <dbReference type="ARBA" id="ARBA00022692"/>
    </source>
</evidence>
<feature type="transmembrane region" description="Helical" evidence="6">
    <location>
        <begin position="46"/>
        <end position="67"/>
    </location>
</feature>